<name>A0A7C8IXT9_ORBOL</name>
<evidence type="ECO:0000256" key="1">
    <source>
        <dbReference type="SAM" id="SignalP"/>
    </source>
</evidence>
<feature type="chain" id="PRO_5028992818" evidence="1">
    <location>
        <begin position="20"/>
        <end position="115"/>
    </location>
</feature>
<dbReference type="Proteomes" id="UP000475325">
    <property type="component" value="Unassembled WGS sequence"/>
</dbReference>
<sequence length="115" mass="12716">MKISAYIIIVPFLIPAVLSAPLANNDFGIYKRFPQLAYRSGKILQRAPNSDVADVPESGVMKKLFLEAPVIERLDPQIRKAIEDMPDPVFDKLSTLAGDQFLAYLDELLAGKVPS</sequence>
<evidence type="ECO:0000313" key="3">
    <source>
        <dbReference type="Proteomes" id="UP000475325"/>
    </source>
</evidence>
<comment type="caution">
    <text evidence="2">The sequence shown here is derived from an EMBL/GenBank/DDBJ whole genome shotgun (WGS) entry which is preliminary data.</text>
</comment>
<protein>
    <submittedName>
        <fullName evidence="2">Uncharacterized protein</fullName>
    </submittedName>
</protein>
<evidence type="ECO:0000313" key="2">
    <source>
        <dbReference type="EMBL" id="KAF3080825.1"/>
    </source>
</evidence>
<proteinExistence type="predicted"/>
<feature type="signal peptide" evidence="1">
    <location>
        <begin position="1"/>
        <end position="19"/>
    </location>
</feature>
<organism evidence="2 3">
    <name type="scientific">Orbilia oligospora</name>
    <name type="common">Nematode-trapping fungus</name>
    <name type="synonym">Arthrobotrys oligospora</name>
    <dbReference type="NCBI Taxonomy" id="2813651"/>
    <lineage>
        <taxon>Eukaryota</taxon>
        <taxon>Fungi</taxon>
        <taxon>Dikarya</taxon>
        <taxon>Ascomycota</taxon>
        <taxon>Pezizomycotina</taxon>
        <taxon>Orbiliomycetes</taxon>
        <taxon>Orbiliales</taxon>
        <taxon>Orbiliaceae</taxon>
        <taxon>Orbilia</taxon>
    </lineage>
</organism>
<accession>A0A7C8IXT9</accession>
<dbReference type="AlphaFoldDB" id="A0A7C8IXT9"/>
<reference evidence="2 3" key="1">
    <citation type="submission" date="2019-06" db="EMBL/GenBank/DDBJ databases">
        <authorList>
            <person name="Palmer J.M."/>
        </authorList>
    </citation>
    <scope>NUCLEOTIDE SEQUENCE [LARGE SCALE GENOMIC DNA]</scope>
    <source>
        <strain evidence="2 3">TWF102</strain>
    </source>
</reference>
<keyword evidence="1" id="KW-0732">Signal</keyword>
<gene>
    <name evidence="2" type="ORF">TWF102_002074</name>
</gene>
<dbReference type="EMBL" id="WIQW01000134">
    <property type="protein sequence ID" value="KAF3080825.1"/>
    <property type="molecule type" value="Genomic_DNA"/>
</dbReference>